<feature type="transmembrane region" description="Helical" evidence="7">
    <location>
        <begin position="152"/>
        <end position="180"/>
    </location>
</feature>
<keyword evidence="4 7" id="KW-0812">Transmembrane</keyword>
<keyword evidence="10" id="KW-1185">Reference proteome</keyword>
<dbReference type="RefSeq" id="WP_222198581.1">
    <property type="nucleotide sequence ID" value="NZ_JAIMFO010000004.1"/>
</dbReference>
<dbReference type="Proteomes" id="UP000700908">
    <property type="component" value="Unassembled WGS sequence"/>
</dbReference>
<dbReference type="InterPro" id="IPR035906">
    <property type="entry name" value="MetI-like_sf"/>
</dbReference>
<keyword evidence="2 7" id="KW-0813">Transport</keyword>
<evidence type="ECO:0000259" key="8">
    <source>
        <dbReference type="PROSITE" id="PS50928"/>
    </source>
</evidence>
<feature type="transmembrane region" description="Helical" evidence="7">
    <location>
        <begin position="200"/>
        <end position="221"/>
    </location>
</feature>
<keyword evidence="3" id="KW-1003">Cell membrane</keyword>
<evidence type="ECO:0000256" key="6">
    <source>
        <dbReference type="ARBA" id="ARBA00023136"/>
    </source>
</evidence>
<sequence length="341" mass="36537">MHSHEAASARPVPARRQHPVWGVVRLVVLLVAVSIMSFVLIGISPIDPVQMNTGQVAYARMSPEKRAQLRERWGTDTPIPERYAHWAAGAIKGDFGESLRFNRPVVTIIGERAVSSLALMAAAWLISGVVGIALGILAGMHRDTWIDRIVKGYCFLLASTPSFWLGLVALMVFAVALGWFPLGFSVPIGVEASQVSLLERIHHLILPALTLALTGVASVALHTREKTIDVMQTDYVWFARSRGEGDFQILIRHGLRNLALPAITLQFAQVSEIFGGSILVEQVFSYPGLGSAAVTAGIGGDAPLLVGIALVSALIVAVGNGCSDLLYGLVDPRIREGAARG</sequence>
<accession>A0ABS7MID5</accession>
<organism evidence="9 10">
    <name type="scientific">Collinsella ureilytica</name>
    <dbReference type="NCBI Taxonomy" id="2869515"/>
    <lineage>
        <taxon>Bacteria</taxon>
        <taxon>Bacillati</taxon>
        <taxon>Actinomycetota</taxon>
        <taxon>Coriobacteriia</taxon>
        <taxon>Coriobacteriales</taxon>
        <taxon>Coriobacteriaceae</taxon>
        <taxon>Collinsella</taxon>
    </lineage>
</organism>
<dbReference type="PANTHER" id="PTHR30465">
    <property type="entry name" value="INNER MEMBRANE ABC TRANSPORTER"/>
    <property type="match status" value="1"/>
</dbReference>
<dbReference type="EMBL" id="JAIMFO010000004">
    <property type="protein sequence ID" value="MBY4796855.1"/>
    <property type="molecule type" value="Genomic_DNA"/>
</dbReference>
<protein>
    <submittedName>
        <fullName evidence="9">ABC transporter permease</fullName>
    </submittedName>
</protein>
<dbReference type="Gene3D" id="1.10.3720.10">
    <property type="entry name" value="MetI-like"/>
    <property type="match status" value="1"/>
</dbReference>
<dbReference type="PROSITE" id="PS50928">
    <property type="entry name" value="ABC_TM1"/>
    <property type="match status" value="1"/>
</dbReference>
<evidence type="ECO:0000256" key="1">
    <source>
        <dbReference type="ARBA" id="ARBA00004651"/>
    </source>
</evidence>
<evidence type="ECO:0000256" key="4">
    <source>
        <dbReference type="ARBA" id="ARBA00022692"/>
    </source>
</evidence>
<evidence type="ECO:0000256" key="3">
    <source>
        <dbReference type="ARBA" id="ARBA00022475"/>
    </source>
</evidence>
<feature type="domain" description="ABC transmembrane type-1" evidence="8">
    <location>
        <begin position="113"/>
        <end position="327"/>
    </location>
</feature>
<dbReference type="PANTHER" id="PTHR30465:SF0">
    <property type="entry name" value="OLIGOPEPTIDE TRANSPORT SYSTEM PERMEASE PROTEIN APPB"/>
    <property type="match status" value="1"/>
</dbReference>
<feature type="transmembrane region" description="Helical" evidence="7">
    <location>
        <begin position="117"/>
        <end position="140"/>
    </location>
</feature>
<gene>
    <name evidence="9" type="ORF">K6V98_00535</name>
</gene>
<comment type="similarity">
    <text evidence="7">Belongs to the binding-protein-dependent transport system permease family.</text>
</comment>
<comment type="caution">
    <text evidence="9">The sequence shown here is derived from an EMBL/GenBank/DDBJ whole genome shotgun (WGS) entry which is preliminary data.</text>
</comment>
<reference evidence="9 10" key="1">
    <citation type="submission" date="2021-08" db="EMBL/GenBank/DDBJ databases">
        <title>Collinsella faecalis sp. nov. isolated from swine faeces.</title>
        <authorList>
            <person name="Oh B.S."/>
            <person name="Lee J.H."/>
        </authorList>
    </citation>
    <scope>NUCLEOTIDE SEQUENCE [LARGE SCALE GENOMIC DNA]</scope>
    <source>
        <strain evidence="9 10">AGMB00827</strain>
    </source>
</reference>
<feature type="transmembrane region" description="Helical" evidence="7">
    <location>
        <begin position="20"/>
        <end position="43"/>
    </location>
</feature>
<dbReference type="InterPro" id="IPR045621">
    <property type="entry name" value="BPD_transp_1_N"/>
</dbReference>
<evidence type="ECO:0000313" key="9">
    <source>
        <dbReference type="EMBL" id="MBY4796855.1"/>
    </source>
</evidence>
<dbReference type="InterPro" id="IPR000515">
    <property type="entry name" value="MetI-like"/>
</dbReference>
<dbReference type="CDD" id="cd06261">
    <property type="entry name" value="TM_PBP2"/>
    <property type="match status" value="1"/>
</dbReference>
<dbReference type="SUPFAM" id="SSF161098">
    <property type="entry name" value="MetI-like"/>
    <property type="match status" value="1"/>
</dbReference>
<keyword evidence="6 7" id="KW-0472">Membrane</keyword>
<dbReference type="Pfam" id="PF19300">
    <property type="entry name" value="BPD_transp_1_N"/>
    <property type="match status" value="1"/>
</dbReference>
<evidence type="ECO:0000256" key="7">
    <source>
        <dbReference type="RuleBase" id="RU363032"/>
    </source>
</evidence>
<evidence type="ECO:0000313" key="10">
    <source>
        <dbReference type="Proteomes" id="UP000700908"/>
    </source>
</evidence>
<comment type="subcellular location">
    <subcellularLocation>
        <location evidence="1 7">Cell membrane</location>
        <topology evidence="1 7">Multi-pass membrane protein</topology>
    </subcellularLocation>
</comment>
<dbReference type="Pfam" id="PF00528">
    <property type="entry name" value="BPD_transp_1"/>
    <property type="match status" value="1"/>
</dbReference>
<keyword evidence="5 7" id="KW-1133">Transmembrane helix</keyword>
<proteinExistence type="inferred from homology"/>
<name>A0ABS7MID5_9ACTN</name>
<evidence type="ECO:0000256" key="5">
    <source>
        <dbReference type="ARBA" id="ARBA00022989"/>
    </source>
</evidence>
<evidence type="ECO:0000256" key="2">
    <source>
        <dbReference type="ARBA" id="ARBA00022448"/>
    </source>
</evidence>